<comment type="subunit">
    <text evidence="6">The complex is composed of six subunits: RnfA, RnfB, RnfC, RnfD, RnfE and RnfG.</text>
</comment>
<comment type="subcellular location">
    <subcellularLocation>
        <location evidence="6">Cell membrane</location>
        <topology evidence="6">Single-pass membrane protein</topology>
    </subcellularLocation>
</comment>
<evidence type="ECO:0000256" key="5">
    <source>
        <dbReference type="ARBA" id="ARBA00022982"/>
    </source>
</evidence>
<dbReference type="SMART" id="SM00900">
    <property type="entry name" value="FMN_bind"/>
    <property type="match status" value="1"/>
</dbReference>
<dbReference type="GO" id="GO:0005886">
    <property type="term" value="C:plasma membrane"/>
    <property type="evidence" value="ECO:0007669"/>
    <property type="project" value="UniProtKB-SubCell"/>
</dbReference>
<dbReference type="InterPro" id="IPR010209">
    <property type="entry name" value="Ion_transpt_RnfG/RsxG"/>
</dbReference>
<dbReference type="Gene3D" id="3.90.1010.20">
    <property type="match status" value="1"/>
</dbReference>
<keyword evidence="6" id="KW-1278">Translocase</keyword>
<dbReference type="AlphaFoldDB" id="A0A2K2FAJ9"/>
<keyword evidence="6" id="KW-0472">Membrane</keyword>
<evidence type="ECO:0000256" key="6">
    <source>
        <dbReference type="HAMAP-Rule" id="MF_00479"/>
    </source>
</evidence>
<keyword evidence="6" id="KW-1133">Transmembrane helix</keyword>
<dbReference type="GO" id="GO:0010181">
    <property type="term" value="F:FMN binding"/>
    <property type="evidence" value="ECO:0007669"/>
    <property type="project" value="InterPro"/>
</dbReference>
<dbReference type="PANTHER" id="PTHR36118">
    <property type="entry name" value="ION-TRANSLOCATING OXIDOREDUCTASE COMPLEX SUBUNIT G"/>
    <property type="match status" value="1"/>
</dbReference>
<feature type="domain" description="FMN-binding" evidence="8">
    <location>
        <begin position="97"/>
        <end position="187"/>
    </location>
</feature>
<dbReference type="RefSeq" id="WP_103082330.1">
    <property type="nucleotide sequence ID" value="NZ_NIOJ01000040.1"/>
</dbReference>
<sequence length="198" mass="21288">MRDILKPSVVLFIICLAVSTALAFTYAVTKDVIEERAKLDRENARRAVLSEATAFEKIEDLESLIGGEAAKDKVKEAYRGLKNEDFVGYVFTLVTKGYGGEMTLTIGVDKEGKVSGVKIGDNRETPGLGAKAKEEPFISQFLGLTSGEKLSIVKGKKSKPEEIQAISGATITTKAVTEAVQAAIDVAAELMEKEGVEK</sequence>
<dbReference type="EC" id="7.-.-.-" evidence="6"/>
<dbReference type="InterPro" id="IPR007329">
    <property type="entry name" value="FMN-bd"/>
</dbReference>
<evidence type="ECO:0000256" key="7">
    <source>
        <dbReference type="SAM" id="SignalP"/>
    </source>
</evidence>
<keyword evidence="1 6" id="KW-0813">Transport</keyword>
<dbReference type="OrthoDB" id="9794010at2"/>
<feature type="chain" id="PRO_5014423669" description="Ion-translocating oxidoreductase complex subunit G" evidence="7">
    <location>
        <begin position="24"/>
        <end position="198"/>
    </location>
</feature>
<protein>
    <recommendedName>
        <fullName evidence="6">Ion-translocating oxidoreductase complex subunit G</fullName>
        <ecNumber evidence="6">7.-.-.-</ecNumber>
    </recommendedName>
    <alternativeName>
        <fullName evidence="6">Rnf electron transport complex subunit G</fullName>
    </alternativeName>
</protein>
<keyword evidence="2 6" id="KW-0597">Phosphoprotein</keyword>
<dbReference type="PANTHER" id="PTHR36118:SF1">
    <property type="entry name" value="ION-TRANSLOCATING OXIDOREDUCTASE COMPLEX SUBUNIT G"/>
    <property type="match status" value="1"/>
</dbReference>
<keyword evidence="6" id="KW-1003">Cell membrane</keyword>
<evidence type="ECO:0000256" key="2">
    <source>
        <dbReference type="ARBA" id="ARBA00022553"/>
    </source>
</evidence>
<gene>
    <name evidence="6" type="primary">rnfG</name>
    <name evidence="9" type="ORF">CDQ84_13845</name>
</gene>
<evidence type="ECO:0000256" key="4">
    <source>
        <dbReference type="ARBA" id="ARBA00022643"/>
    </source>
</evidence>
<comment type="cofactor">
    <cofactor evidence="6">
        <name>FMN</name>
        <dbReference type="ChEBI" id="CHEBI:58210"/>
    </cofactor>
</comment>
<organism evidence="9 10">
    <name type="scientific">Clostridium thermosuccinogenes</name>
    <dbReference type="NCBI Taxonomy" id="84032"/>
    <lineage>
        <taxon>Bacteria</taxon>
        <taxon>Bacillati</taxon>
        <taxon>Bacillota</taxon>
        <taxon>Clostridia</taxon>
        <taxon>Eubacteriales</taxon>
        <taxon>Clostridiaceae</taxon>
        <taxon>Clostridium</taxon>
    </lineage>
</organism>
<dbReference type="Proteomes" id="UP000236151">
    <property type="component" value="Unassembled WGS sequence"/>
</dbReference>
<keyword evidence="7" id="KW-0732">Signal</keyword>
<dbReference type="PIRSF" id="PIRSF006091">
    <property type="entry name" value="E_trnsport_RnfG"/>
    <property type="match status" value="1"/>
</dbReference>
<dbReference type="HAMAP" id="MF_00479">
    <property type="entry name" value="RsxG_RnfG"/>
    <property type="match status" value="1"/>
</dbReference>
<feature type="signal peptide" evidence="7">
    <location>
        <begin position="1"/>
        <end position="23"/>
    </location>
</feature>
<dbReference type="KEGG" id="cthd:CDO33_18770"/>
<keyword evidence="6" id="KW-0812">Transmembrane</keyword>
<dbReference type="EMBL" id="NIOJ01000040">
    <property type="protein sequence ID" value="PNT97123.1"/>
    <property type="molecule type" value="Genomic_DNA"/>
</dbReference>
<comment type="similarity">
    <text evidence="6">Belongs to the RnfG family.</text>
</comment>
<proteinExistence type="inferred from homology"/>
<evidence type="ECO:0000256" key="1">
    <source>
        <dbReference type="ARBA" id="ARBA00022448"/>
    </source>
</evidence>
<keyword evidence="3 6" id="KW-0285">Flavoprotein</keyword>
<evidence type="ECO:0000256" key="3">
    <source>
        <dbReference type="ARBA" id="ARBA00022630"/>
    </source>
</evidence>
<keyword evidence="4 6" id="KW-0288">FMN</keyword>
<dbReference type="GO" id="GO:0009055">
    <property type="term" value="F:electron transfer activity"/>
    <property type="evidence" value="ECO:0007669"/>
    <property type="project" value="InterPro"/>
</dbReference>
<evidence type="ECO:0000313" key="10">
    <source>
        <dbReference type="Proteomes" id="UP000236151"/>
    </source>
</evidence>
<accession>A0A2K2FAJ9</accession>
<dbReference type="GO" id="GO:0022900">
    <property type="term" value="P:electron transport chain"/>
    <property type="evidence" value="ECO:0007669"/>
    <property type="project" value="UniProtKB-UniRule"/>
</dbReference>
<name>A0A2K2FAJ9_9CLOT</name>
<feature type="modified residue" description="FMN phosphoryl threonine" evidence="6">
    <location>
        <position position="170"/>
    </location>
</feature>
<dbReference type="NCBIfam" id="TIGR01947">
    <property type="entry name" value="rnfG"/>
    <property type="match status" value="1"/>
</dbReference>
<keyword evidence="5 6" id="KW-0249">Electron transport</keyword>
<evidence type="ECO:0000259" key="8">
    <source>
        <dbReference type="SMART" id="SM00900"/>
    </source>
</evidence>
<dbReference type="Pfam" id="PF04205">
    <property type="entry name" value="FMN_bind"/>
    <property type="match status" value="1"/>
</dbReference>
<reference evidence="9 10" key="1">
    <citation type="submission" date="2017-06" db="EMBL/GenBank/DDBJ databases">
        <title>Investigating the central metabolism of Clostridium thermosuccinogenes.</title>
        <authorList>
            <person name="Koendjbiharie J.G."/>
            <person name="van Kranenburg R."/>
        </authorList>
    </citation>
    <scope>NUCLEOTIDE SEQUENCE [LARGE SCALE GENOMIC DNA]</scope>
    <source>
        <strain evidence="9 10">DSM 5806</strain>
    </source>
</reference>
<comment type="caution">
    <text evidence="9">The sequence shown here is derived from an EMBL/GenBank/DDBJ whole genome shotgun (WGS) entry which is preliminary data.</text>
</comment>
<keyword evidence="10" id="KW-1185">Reference proteome</keyword>
<evidence type="ECO:0000313" key="9">
    <source>
        <dbReference type="EMBL" id="PNT97123.1"/>
    </source>
</evidence>
<comment type="function">
    <text evidence="6">Part of a membrane-bound complex that couples electron transfer with translocation of ions across the membrane.</text>
</comment>